<keyword evidence="2" id="KW-1185">Reference proteome</keyword>
<dbReference type="PANTHER" id="PTHR38790">
    <property type="entry name" value="2EXR DOMAIN-CONTAINING PROTEIN-RELATED"/>
    <property type="match status" value="1"/>
</dbReference>
<gene>
    <name evidence="1" type="ORF">AOQ84DRAFT_439882</name>
</gene>
<dbReference type="OrthoDB" id="288942at2759"/>
<reference evidence="1 2" key="1">
    <citation type="journal article" date="2016" name="Nat. Commun.">
        <title>Ectomycorrhizal ecology is imprinted in the genome of the dominant symbiotic fungus Cenococcum geophilum.</title>
        <authorList>
            <consortium name="DOE Joint Genome Institute"/>
            <person name="Peter M."/>
            <person name="Kohler A."/>
            <person name="Ohm R.A."/>
            <person name="Kuo A."/>
            <person name="Krutzmann J."/>
            <person name="Morin E."/>
            <person name="Arend M."/>
            <person name="Barry K.W."/>
            <person name="Binder M."/>
            <person name="Choi C."/>
            <person name="Clum A."/>
            <person name="Copeland A."/>
            <person name="Grisel N."/>
            <person name="Haridas S."/>
            <person name="Kipfer T."/>
            <person name="LaButti K."/>
            <person name="Lindquist E."/>
            <person name="Lipzen A."/>
            <person name="Maire R."/>
            <person name="Meier B."/>
            <person name="Mihaltcheva S."/>
            <person name="Molinier V."/>
            <person name="Murat C."/>
            <person name="Poggeler S."/>
            <person name="Quandt C.A."/>
            <person name="Sperisen C."/>
            <person name="Tritt A."/>
            <person name="Tisserant E."/>
            <person name="Crous P.W."/>
            <person name="Henrissat B."/>
            <person name="Nehls U."/>
            <person name="Egli S."/>
            <person name="Spatafora J.W."/>
            <person name="Grigoriev I.V."/>
            <person name="Martin F.M."/>
        </authorList>
    </citation>
    <scope>NUCLEOTIDE SEQUENCE [LARGE SCALE GENOMIC DNA]</scope>
    <source>
        <strain evidence="1 2">CBS 207.34</strain>
    </source>
</reference>
<name>A0A8E2JSP2_9PEZI</name>
<protein>
    <submittedName>
        <fullName evidence="1">Uncharacterized protein</fullName>
    </submittedName>
</protein>
<dbReference type="Proteomes" id="UP000250140">
    <property type="component" value="Unassembled WGS sequence"/>
</dbReference>
<accession>A0A8E2JSP2</accession>
<proteinExistence type="predicted"/>
<evidence type="ECO:0000313" key="1">
    <source>
        <dbReference type="EMBL" id="OCL07967.1"/>
    </source>
</evidence>
<dbReference type="EMBL" id="KV749746">
    <property type="protein sequence ID" value="OCL07967.1"/>
    <property type="molecule type" value="Genomic_DNA"/>
</dbReference>
<organism evidence="1 2">
    <name type="scientific">Glonium stellatum</name>
    <dbReference type="NCBI Taxonomy" id="574774"/>
    <lineage>
        <taxon>Eukaryota</taxon>
        <taxon>Fungi</taxon>
        <taxon>Dikarya</taxon>
        <taxon>Ascomycota</taxon>
        <taxon>Pezizomycotina</taxon>
        <taxon>Dothideomycetes</taxon>
        <taxon>Pleosporomycetidae</taxon>
        <taxon>Gloniales</taxon>
        <taxon>Gloniaceae</taxon>
        <taxon>Glonium</taxon>
    </lineage>
</organism>
<evidence type="ECO:0000313" key="2">
    <source>
        <dbReference type="Proteomes" id="UP000250140"/>
    </source>
</evidence>
<sequence>MTSHLQRRPHAFPACDGEPGDGSGCANCKATGTTKSCRFYRKYVQPLAFNLLGGVGVLSQESSPLFSVLPRELRDIIYEYALTDENNHPNQDQPVRRAQSYSVADLPKPSIAFNLLLTCRAVYLEAYWLPYILNPVIIYDIQYSPESDITRPSISRLAPWQFALVQSLEISMQQTQLEGSAFGKYAEFYKAAERHQGAIVLAQYFDREQLQASNAIPAFNIFGLKLKNEAVLPHISRSASIPGTYFDKVATNPQPTTAYPLTKLAIRLSRTDWWTWTDAPISTRSQLGLEPSLGDGSVDTRPTTALMLQLAEARRQGRWGGYPKGPCWGNEVAKFQSLKEFKLILETFAAKKSQLDTVVESAKTWTFPMGEHHELKFAGGVESSKWKESKLPKKIGRSQNIGYLSGRVPWRGLHDVQVIGGQAIGSDSKLPEPDPNEFEVRVIKWKRVLK</sequence>
<dbReference type="AlphaFoldDB" id="A0A8E2JSP2"/>
<dbReference type="PANTHER" id="PTHR38790:SF4">
    <property type="entry name" value="2EXR DOMAIN-CONTAINING PROTEIN"/>
    <property type="match status" value="1"/>
</dbReference>